<feature type="transmembrane region" description="Helical" evidence="26">
    <location>
        <begin position="244"/>
        <end position="266"/>
    </location>
</feature>
<keyword evidence="10 25" id="KW-0679">Respiratory chain</keyword>
<evidence type="ECO:0000256" key="16">
    <source>
        <dbReference type="ARBA" id="ARBA00023008"/>
    </source>
</evidence>
<feature type="transmembrane region" description="Helical" evidence="26">
    <location>
        <begin position="504"/>
        <end position="525"/>
    </location>
</feature>
<dbReference type="FunFam" id="1.20.210.10:FF:000002">
    <property type="entry name" value="Cytochrome o ubiquinol oxidase, subunit I"/>
    <property type="match status" value="1"/>
</dbReference>
<evidence type="ECO:0000313" key="28">
    <source>
        <dbReference type="EMBL" id="ASJ75689.1"/>
    </source>
</evidence>
<keyword evidence="7 25" id="KW-0813">Transport</keyword>
<keyword evidence="11 25" id="KW-0812">Transmembrane</keyword>
<dbReference type="Proteomes" id="UP000250079">
    <property type="component" value="Chromosome"/>
</dbReference>
<evidence type="ECO:0000256" key="22">
    <source>
        <dbReference type="ARBA" id="ARBA00034455"/>
    </source>
</evidence>
<proteinExistence type="inferred from homology"/>
<evidence type="ECO:0000256" key="4">
    <source>
        <dbReference type="ARBA" id="ARBA00009578"/>
    </source>
</evidence>
<dbReference type="PANTHER" id="PTHR10422">
    <property type="entry name" value="CYTOCHROME C OXIDASE SUBUNIT 1"/>
    <property type="match status" value="1"/>
</dbReference>
<comment type="subunit">
    <text evidence="23">The cytochrome bo(3) ubiquinol oxidase complex is a heterooctamer of two A chains, two B chains, two C chains and two D chains.</text>
</comment>
<keyword evidence="17 26" id="KW-0472">Membrane</keyword>
<comment type="cofactor">
    <cofactor evidence="22">
        <name>Fe(II)-heme o</name>
        <dbReference type="ChEBI" id="CHEBI:60530"/>
    </cofactor>
</comment>
<dbReference type="GO" id="GO:0009060">
    <property type="term" value="P:aerobic respiration"/>
    <property type="evidence" value="ECO:0007669"/>
    <property type="project" value="InterPro"/>
</dbReference>
<evidence type="ECO:0000259" key="27">
    <source>
        <dbReference type="PROSITE" id="PS50855"/>
    </source>
</evidence>
<dbReference type="EC" id="7.1.1.3" evidence="5"/>
<dbReference type="Gene3D" id="1.20.210.10">
    <property type="entry name" value="Cytochrome c oxidase-like, subunit I domain"/>
    <property type="match status" value="1"/>
</dbReference>
<dbReference type="PROSITE" id="PS50855">
    <property type="entry name" value="COX1"/>
    <property type="match status" value="1"/>
</dbReference>
<dbReference type="GO" id="GO:0046872">
    <property type="term" value="F:metal ion binding"/>
    <property type="evidence" value="ECO:0007669"/>
    <property type="project" value="UniProtKB-KW"/>
</dbReference>
<name>A0A2Z2NWG7_9GAMM</name>
<gene>
    <name evidence="28" type="primary">cyoB</name>
    <name evidence="28" type="ORF">IMCC3135_28185</name>
</gene>
<evidence type="ECO:0000256" key="6">
    <source>
        <dbReference type="ARBA" id="ARBA00014691"/>
    </source>
</evidence>
<dbReference type="CDD" id="cd01662">
    <property type="entry name" value="Ubiquinol_Oxidase_I"/>
    <property type="match status" value="1"/>
</dbReference>
<feature type="domain" description="Cytochrome oxidase subunit I profile" evidence="27">
    <location>
        <begin position="50"/>
        <end position="569"/>
    </location>
</feature>
<feature type="transmembrane region" description="Helical" evidence="26">
    <location>
        <begin position="155"/>
        <end position="174"/>
    </location>
</feature>
<dbReference type="InterPro" id="IPR000883">
    <property type="entry name" value="Cyt_C_Oxase_1"/>
</dbReference>
<dbReference type="InterPro" id="IPR023615">
    <property type="entry name" value="Cyt_c_Oxase_su1_BS"/>
</dbReference>
<comment type="similarity">
    <text evidence="4 25">Belongs to the heme-copper respiratory oxidase family.</text>
</comment>
<dbReference type="GO" id="GO:0022904">
    <property type="term" value="P:respiratory electron transport chain"/>
    <property type="evidence" value="ECO:0007669"/>
    <property type="project" value="TreeGrafter"/>
</dbReference>
<dbReference type="GO" id="GO:0015990">
    <property type="term" value="P:electron transport coupled proton transport"/>
    <property type="evidence" value="ECO:0007669"/>
    <property type="project" value="TreeGrafter"/>
</dbReference>
<dbReference type="PRINTS" id="PR01165">
    <property type="entry name" value="CYCOXIDASEI"/>
</dbReference>
<organism evidence="28 29">
    <name type="scientific">Granulosicoccus antarcticus IMCC3135</name>
    <dbReference type="NCBI Taxonomy" id="1192854"/>
    <lineage>
        <taxon>Bacteria</taxon>
        <taxon>Pseudomonadati</taxon>
        <taxon>Pseudomonadota</taxon>
        <taxon>Gammaproteobacteria</taxon>
        <taxon>Chromatiales</taxon>
        <taxon>Granulosicoccaceae</taxon>
        <taxon>Granulosicoccus</taxon>
    </lineage>
</organism>
<evidence type="ECO:0000256" key="25">
    <source>
        <dbReference type="RuleBase" id="RU000370"/>
    </source>
</evidence>
<evidence type="ECO:0000256" key="11">
    <source>
        <dbReference type="ARBA" id="ARBA00022692"/>
    </source>
</evidence>
<dbReference type="GO" id="GO:0009486">
    <property type="term" value="F:cytochrome bo3 ubiquinol oxidase activity"/>
    <property type="evidence" value="ECO:0007669"/>
    <property type="project" value="UniProtKB-EC"/>
</dbReference>
<evidence type="ECO:0000256" key="18">
    <source>
        <dbReference type="ARBA" id="ARBA00030075"/>
    </source>
</evidence>
<dbReference type="GO" id="GO:0020037">
    <property type="term" value="F:heme binding"/>
    <property type="evidence" value="ECO:0007669"/>
    <property type="project" value="InterPro"/>
</dbReference>
<evidence type="ECO:0000256" key="14">
    <source>
        <dbReference type="ARBA" id="ARBA00022989"/>
    </source>
</evidence>
<feature type="transmembrane region" description="Helical" evidence="26">
    <location>
        <begin position="27"/>
        <end position="49"/>
    </location>
</feature>
<feature type="transmembrane region" description="Helical" evidence="26">
    <location>
        <begin position="426"/>
        <end position="450"/>
    </location>
</feature>
<evidence type="ECO:0000256" key="20">
    <source>
        <dbReference type="ARBA" id="ARBA00032190"/>
    </source>
</evidence>
<keyword evidence="14 26" id="KW-1133">Transmembrane helix</keyword>
<evidence type="ECO:0000256" key="3">
    <source>
        <dbReference type="ARBA" id="ARBA00004651"/>
    </source>
</evidence>
<evidence type="ECO:0000256" key="5">
    <source>
        <dbReference type="ARBA" id="ARBA00012941"/>
    </source>
</evidence>
<dbReference type="NCBIfam" id="TIGR02843">
    <property type="entry name" value="CyoB"/>
    <property type="match status" value="1"/>
</dbReference>
<feature type="transmembrane region" description="Helical" evidence="26">
    <location>
        <begin position="355"/>
        <end position="379"/>
    </location>
</feature>
<keyword evidence="12" id="KW-0479">Metal-binding</keyword>
<comment type="cofactor">
    <cofactor evidence="2">
        <name>Cu(2+)</name>
        <dbReference type="ChEBI" id="CHEBI:29036"/>
    </cofactor>
</comment>
<evidence type="ECO:0000256" key="9">
    <source>
        <dbReference type="ARBA" id="ARBA00022617"/>
    </source>
</evidence>
<dbReference type="KEGG" id="gai:IMCC3135_28185"/>
<evidence type="ECO:0000256" key="7">
    <source>
        <dbReference type="ARBA" id="ARBA00022448"/>
    </source>
</evidence>
<dbReference type="GO" id="GO:0004129">
    <property type="term" value="F:cytochrome-c oxidase activity"/>
    <property type="evidence" value="ECO:0007669"/>
    <property type="project" value="InterPro"/>
</dbReference>
<feature type="transmembrane region" description="Helical" evidence="26">
    <location>
        <begin position="391"/>
        <end position="414"/>
    </location>
</feature>
<reference evidence="28 29" key="1">
    <citation type="submission" date="2016-12" db="EMBL/GenBank/DDBJ databases">
        <authorList>
            <person name="Song W.-J."/>
            <person name="Kurnit D.M."/>
        </authorList>
    </citation>
    <scope>NUCLEOTIDE SEQUENCE [LARGE SCALE GENOMIC DNA]</scope>
    <source>
        <strain evidence="28 29">IMCC3135</strain>
    </source>
</reference>
<evidence type="ECO:0000256" key="13">
    <source>
        <dbReference type="ARBA" id="ARBA00022982"/>
    </source>
</evidence>
<dbReference type="AlphaFoldDB" id="A0A2Z2NWG7"/>
<sequence length="669" mass="74699">MATAETYDPTFLFGKLGWHSIPFHEPVLIGTFIGVVVIGAALFGALTYYKLWTYLWREWFTTVDHKKIGIMYMVLGLVMFLRGFADALMMRLQQVLAFNGSEGYLNAHHYDQVFTAHGVIMIFFVAMPFVTGLMNYAVPLQIGARDVSFPFLNNFSFWMTASGAGLTMVSLFIGEYAKTGWLAFPPLSGISSSPDVGVDYYIWGLQIAGVGTTLSGINLLATIIKMRAPGMTMMRMPIFTWTSLCTNVLIVASFPVLTATLTLLALDRYIGSNFFTNDVGGNPMLYVNLIWIWGHPEVYILILPLFGVFSEVVATFSAKRIFGYSSMVYATICITILSYLVWLHHFFTMGSGATVNSFFGIATMIISIPTGAKLFNWLFTMYRGRIRYELPMMWAIAFMMTFAIGGMTGVMLAVPPADFILHNSLFLVAHFHNVIIGGVVFGVFAGINYWFPKAFGFKLDRFWGLVSFWCWVIGFWVAFTPLYIIGLMGVTRRMRVFDDPSLHIWFIIAGFGALFIAGGIFALLMQIFVSIRNRKELAVDGDPWDARTLEWATSSPPPDYNFAFTPVVYDVDAWSDMKAHGYTAPTSGFRPIHMPRSSGAGVIMSGIALVLGFALVWHIWWLAAFSFIAMIGAAIKHTFNYDRDYDIPVETVITTESRQLAPSAIATDG</sequence>
<keyword evidence="29" id="KW-1185">Reference proteome</keyword>
<keyword evidence="8" id="KW-1003">Cell membrane</keyword>
<evidence type="ECO:0000256" key="26">
    <source>
        <dbReference type="SAM" id="Phobius"/>
    </source>
</evidence>
<dbReference type="EMBL" id="CP018632">
    <property type="protein sequence ID" value="ASJ75689.1"/>
    <property type="molecule type" value="Genomic_DNA"/>
</dbReference>
<keyword evidence="16" id="KW-0186">Copper</keyword>
<evidence type="ECO:0000256" key="21">
    <source>
        <dbReference type="ARBA" id="ARBA00032435"/>
    </source>
</evidence>
<accession>A0A2Z2NWG7</accession>
<feature type="transmembrane region" description="Helical" evidence="26">
    <location>
        <begin position="602"/>
        <end position="635"/>
    </location>
</feature>
<feature type="transmembrane region" description="Helical" evidence="26">
    <location>
        <begin position="462"/>
        <end position="484"/>
    </location>
</feature>
<keyword evidence="9 25" id="KW-0349">Heme</keyword>
<dbReference type="GO" id="GO:0016682">
    <property type="term" value="F:oxidoreductase activity, acting on diphenols and related substances as donors, oxygen as acceptor"/>
    <property type="evidence" value="ECO:0007669"/>
    <property type="project" value="InterPro"/>
</dbReference>
<comment type="cofactor">
    <cofactor evidence="1">
        <name>heme b</name>
        <dbReference type="ChEBI" id="CHEBI:60344"/>
    </cofactor>
</comment>
<evidence type="ECO:0000256" key="23">
    <source>
        <dbReference type="ARBA" id="ARBA00034513"/>
    </source>
</evidence>
<evidence type="ECO:0000313" key="29">
    <source>
        <dbReference type="Proteomes" id="UP000250079"/>
    </source>
</evidence>
<feature type="transmembrane region" description="Helical" evidence="26">
    <location>
        <begin position="200"/>
        <end position="224"/>
    </location>
</feature>
<keyword evidence="28" id="KW-0560">Oxidoreductase</keyword>
<evidence type="ECO:0000256" key="12">
    <source>
        <dbReference type="ARBA" id="ARBA00022723"/>
    </source>
</evidence>
<evidence type="ECO:0000256" key="1">
    <source>
        <dbReference type="ARBA" id="ARBA00001970"/>
    </source>
</evidence>
<dbReference type="PANTHER" id="PTHR10422:SF35">
    <property type="entry name" value="CYTOCHROME BO(3) UBIQUINOL OXIDASE SUBUNIT 1"/>
    <property type="match status" value="1"/>
</dbReference>
<keyword evidence="13 25" id="KW-0249">Electron transport</keyword>
<dbReference type="SUPFAM" id="SSF81442">
    <property type="entry name" value="Cytochrome c oxidase subunit I-like"/>
    <property type="match status" value="1"/>
</dbReference>
<dbReference type="PROSITE" id="PS00077">
    <property type="entry name" value="COX1_CUB"/>
    <property type="match status" value="1"/>
</dbReference>
<evidence type="ECO:0000256" key="17">
    <source>
        <dbReference type="ARBA" id="ARBA00023136"/>
    </source>
</evidence>
<dbReference type="Pfam" id="PF00115">
    <property type="entry name" value="COX1"/>
    <property type="match status" value="1"/>
</dbReference>
<evidence type="ECO:0000256" key="8">
    <source>
        <dbReference type="ARBA" id="ARBA00022475"/>
    </source>
</evidence>
<dbReference type="InterPro" id="IPR023616">
    <property type="entry name" value="Cyt_c_oxase-like_su1_dom"/>
</dbReference>
<feature type="transmembrane region" description="Helical" evidence="26">
    <location>
        <begin position="321"/>
        <end position="343"/>
    </location>
</feature>
<feature type="transmembrane region" description="Helical" evidence="26">
    <location>
        <begin position="112"/>
        <end position="134"/>
    </location>
</feature>
<keyword evidence="15" id="KW-0408">Iron</keyword>
<feature type="transmembrane region" description="Helical" evidence="26">
    <location>
        <begin position="286"/>
        <end position="309"/>
    </location>
</feature>
<comment type="catalytic activity">
    <reaction evidence="24">
        <text>2 a ubiquinol + O2 + n H(+)(in) = 2 a ubiquinone + 2 H2O + n H(+)(out)</text>
        <dbReference type="Rhea" id="RHEA:30251"/>
        <dbReference type="Rhea" id="RHEA-COMP:9565"/>
        <dbReference type="Rhea" id="RHEA-COMP:9566"/>
        <dbReference type="ChEBI" id="CHEBI:15377"/>
        <dbReference type="ChEBI" id="CHEBI:15378"/>
        <dbReference type="ChEBI" id="CHEBI:15379"/>
        <dbReference type="ChEBI" id="CHEBI:16389"/>
        <dbReference type="ChEBI" id="CHEBI:17976"/>
        <dbReference type="EC" id="7.1.1.3"/>
    </reaction>
</comment>
<evidence type="ECO:0000256" key="24">
    <source>
        <dbReference type="ARBA" id="ARBA00048190"/>
    </source>
</evidence>
<dbReference type="InterPro" id="IPR036927">
    <property type="entry name" value="Cyt_c_oxase-like_su1_sf"/>
</dbReference>
<protein>
    <recommendedName>
        <fullName evidence="6">Cytochrome bo(3) ubiquinol oxidase subunit 1</fullName>
        <ecNumber evidence="5">7.1.1.3</ecNumber>
    </recommendedName>
    <alternativeName>
        <fullName evidence="20">Cytochrome o ubiquinol oxidase subunit 1</fullName>
    </alternativeName>
    <alternativeName>
        <fullName evidence="18">Oxidase bo(3) subunit 1</fullName>
    </alternativeName>
    <alternativeName>
        <fullName evidence="21">Ubiquinol oxidase polypeptide I</fullName>
    </alternativeName>
    <alternativeName>
        <fullName evidence="19">Ubiquinol oxidase subunit 1</fullName>
    </alternativeName>
</protein>
<dbReference type="InterPro" id="IPR014207">
    <property type="entry name" value="Cyt_c_ubiqinol_oxidase_su1"/>
</dbReference>
<evidence type="ECO:0000256" key="19">
    <source>
        <dbReference type="ARBA" id="ARBA00031883"/>
    </source>
</evidence>
<dbReference type="RefSeq" id="WP_236994676.1">
    <property type="nucleotide sequence ID" value="NZ_CP018632.1"/>
</dbReference>
<feature type="transmembrane region" description="Helical" evidence="26">
    <location>
        <begin position="70"/>
        <end position="92"/>
    </location>
</feature>
<evidence type="ECO:0000256" key="10">
    <source>
        <dbReference type="ARBA" id="ARBA00022660"/>
    </source>
</evidence>
<dbReference type="GO" id="GO:0005886">
    <property type="term" value="C:plasma membrane"/>
    <property type="evidence" value="ECO:0007669"/>
    <property type="project" value="UniProtKB-SubCell"/>
</dbReference>
<evidence type="ECO:0000256" key="2">
    <source>
        <dbReference type="ARBA" id="ARBA00001973"/>
    </source>
</evidence>
<comment type="subcellular location">
    <subcellularLocation>
        <location evidence="3">Cell membrane</location>
        <topology evidence="3">Multi-pass membrane protein</topology>
    </subcellularLocation>
</comment>
<evidence type="ECO:0000256" key="15">
    <source>
        <dbReference type="ARBA" id="ARBA00023004"/>
    </source>
</evidence>